<sequence length="415" mass="43999">MKNKLNRWSVWLAAIALISFTACGDDDAAEPTKFELKSLMAGTVDLNTTTAVTDVPTDAAIKATFSTNVDATSATNTTVTLTKQGETTSVPAAIAVSGSEVTLTPNAALTAGTAYTLTLGSIKSSDGQTLATKTKNFTTAGTAPLVGTLAHWSFDGNTNAIVGNFNPAASIDITYGPDRKNQANKAAVFNGSTSIIEIANGSQLLNANNFTLSFWMKLNSDNGDRDHFVMGLGAFQGLGIEVPKSYNSIKIAAQYEWADGSTGANDFSFNGDGKTGTNGGWAAIETEKDLTNAGGLSALIKDKWAHITFVVNGATKSRFLYVNGELMEKDNFTLLPDGEKLKTMKGLKFSGSTEVEDKLAFGFNQSRGGTMWATEPWGGYSFPTANHFKGSLDEIRIFHTALTGAEVQAMYNSEK</sequence>
<feature type="domain" description="SbsA Ig-like" evidence="3">
    <location>
        <begin position="51"/>
        <end position="139"/>
    </location>
</feature>
<dbReference type="Pfam" id="PF13385">
    <property type="entry name" value="Laminin_G_3"/>
    <property type="match status" value="1"/>
</dbReference>
<keyword evidence="5" id="KW-1185">Reference proteome</keyword>
<organism evidence="4 5">
    <name type="scientific">Rufibacter roseus</name>
    <dbReference type="NCBI Taxonomy" id="1567108"/>
    <lineage>
        <taxon>Bacteria</taxon>
        <taxon>Pseudomonadati</taxon>
        <taxon>Bacteroidota</taxon>
        <taxon>Cytophagia</taxon>
        <taxon>Cytophagales</taxon>
        <taxon>Hymenobacteraceae</taxon>
        <taxon>Rufibacter</taxon>
    </lineage>
</organism>
<keyword evidence="1 2" id="KW-0732">Signal</keyword>
<reference evidence="5" key="1">
    <citation type="journal article" date="2019" name="Int. J. Syst. Evol. Microbiol.">
        <title>The Global Catalogue of Microorganisms (GCM) 10K type strain sequencing project: providing services to taxonomists for standard genome sequencing and annotation.</title>
        <authorList>
            <consortium name="The Broad Institute Genomics Platform"/>
            <consortium name="The Broad Institute Genome Sequencing Center for Infectious Disease"/>
            <person name="Wu L."/>
            <person name="Ma J."/>
        </authorList>
    </citation>
    <scope>NUCLEOTIDE SEQUENCE [LARGE SCALE GENOMIC DNA]</scope>
    <source>
        <strain evidence="5">CGMCC 4.7393</strain>
    </source>
</reference>
<accession>A0ABW2DLJ3</accession>
<feature type="signal peptide" evidence="2">
    <location>
        <begin position="1"/>
        <end position="24"/>
    </location>
</feature>
<dbReference type="RefSeq" id="WP_066615339.1">
    <property type="nucleotide sequence ID" value="NZ_JBHSYQ010000003.1"/>
</dbReference>
<dbReference type="InterPro" id="IPR013320">
    <property type="entry name" value="ConA-like_dom_sf"/>
</dbReference>
<evidence type="ECO:0000313" key="5">
    <source>
        <dbReference type="Proteomes" id="UP001596405"/>
    </source>
</evidence>
<dbReference type="PROSITE" id="PS51257">
    <property type="entry name" value="PROKAR_LIPOPROTEIN"/>
    <property type="match status" value="1"/>
</dbReference>
<dbReference type="Proteomes" id="UP001596405">
    <property type="component" value="Unassembled WGS sequence"/>
</dbReference>
<feature type="chain" id="PRO_5045968060" evidence="2">
    <location>
        <begin position="25"/>
        <end position="415"/>
    </location>
</feature>
<comment type="caution">
    <text evidence="4">The sequence shown here is derived from an EMBL/GenBank/DDBJ whole genome shotgun (WGS) entry which is preliminary data.</text>
</comment>
<proteinExistence type="predicted"/>
<dbReference type="Gene3D" id="2.60.120.200">
    <property type="match status" value="1"/>
</dbReference>
<dbReference type="SUPFAM" id="SSF49899">
    <property type="entry name" value="Concanavalin A-like lectins/glucanases"/>
    <property type="match status" value="1"/>
</dbReference>
<dbReference type="EMBL" id="JBHSYQ010000003">
    <property type="protein sequence ID" value="MFC6997194.1"/>
    <property type="molecule type" value="Genomic_DNA"/>
</dbReference>
<dbReference type="InterPro" id="IPR032812">
    <property type="entry name" value="SbsA_Ig"/>
</dbReference>
<dbReference type="Gene3D" id="2.60.40.1220">
    <property type="match status" value="1"/>
</dbReference>
<dbReference type="InterPro" id="IPR014755">
    <property type="entry name" value="Cu-Rt/internalin_Ig-like"/>
</dbReference>
<name>A0ABW2DLJ3_9BACT</name>
<evidence type="ECO:0000256" key="1">
    <source>
        <dbReference type="ARBA" id="ARBA00022729"/>
    </source>
</evidence>
<evidence type="ECO:0000256" key="2">
    <source>
        <dbReference type="SAM" id="SignalP"/>
    </source>
</evidence>
<protein>
    <submittedName>
        <fullName evidence="4">LamG-like jellyroll fold domain-containing protein</fullName>
    </submittedName>
</protein>
<evidence type="ECO:0000313" key="4">
    <source>
        <dbReference type="EMBL" id="MFC6997194.1"/>
    </source>
</evidence>
<evidence type="ECO:0000259" key="3">
    <source>
        <dbReference type="Pfam" id="PF13205"/>
    </source>
</evidence>
<gene>
    <name evidence="4" type="ORF">ACFQHR_06130</name>
</gene>
<dbReference type="Pfam" id="PF13205">
    <property type="entry name" value="Big_5"/>
    <property type="match status" value="1"/>
</dbReference>